<evidence type="ECO:0000256" key="8">
    <source>
        <dbReference type="ARBA" id="ARBA00023136"/>
    </source>
</evidence>
<evidence type="ECO:0000259" key="11">
    <source>
        <dbReference type="Pfam" id="PF00970"/>
    </source>
</evidence>
<comment type="cofactor">
    <cofactor evidence="1 9">
        <name>FAD</name>
        <dbReference type="ChEBI" id="CHEBI:57692"/>
    </cofactor>
</comment>
<dbReference type="SUPFAM" id="SSF52343">
    <property type="entry name" value="Ferredoxin reductase-like, C-terminal NADP-linked domain"/>
    <property type="match status" value="1"/>
</dbReference>
<feature type="binding site" evidence="9">
    <location>
        <position position="103"/>
    </location>
    <ligand>
        <name>FAD</name>
        <dbReference type="ChEBI" id="CHEBI:57692"/>
    </ligand>
</feature>
<dbReference type="STRING" id="363999.A0A439CYK6"/>
<evidence type="ECO:0000256" key="7">
    <source>
        <dbReference type="ARBA" id="ARBA00023027"/>
    </source>
</evidence>
<dbReference type="Pfam" id="PF00970">
    <property type="entry name" value="FAD_binding_6"/>
    <property type="match status" value="1"/>
</dbReference>
<name>A0A439CYK6_9PEZI</name>
<keyword evidence="4 9" id="KW-0285">Flavoprotein</keyword>
<dbReference type="PANTHER" id="PTHR19370">
    <property type="entry name" value="NADH-CYTOCHROME B5 REDUCTASE"/>
    <property type="match status" value="1"/>
</dbReference>
<evidence type="ECO:0000256" key="2">
    <source>
        <dbReference type="ARBA" id="ARBA00004572"/>
    </source>
</evidence>
<organism evidence="12 13">
    <name type="scientific">Xylaria grammica</name>
    <dbReference type="NCBI Taxonomy" id="363999"/>
    <lineage>
        <taxon>Eukaryota</taxon>
        <taxon>Fungi</taxon>
        <taxon>Dikarya</taxon>
        <taxon>Ascomycota</taxon>
        <taxon>Pezizomycotina</taxon>
        <taxon>Sordariomycetes</taxon>
        <taxon>Xylariomycetidae</taxon>
        <taxon>Xylariales</taxon>
        <taxon>Xylariaceae</taxon>
        <taxon>Xylaria</taxon>
    </lineage>
</organism>
<dbReference type="Proteomes" id="UP000286045">
    <property type="component" value="Unassembled WGS sequence"/>
</dbReference>
<dbReference type="CDD" id="cd06183">
    <property type="entry name" value="cyt_b5_reduct_like"/>
    <property type="match status" value="1"/>
</dbReference>
<feature type="binding site" evidence="9">
    <location>
        <position position="97"/>
    </location>
    <ligand>
        <name>FAD</name>
        <dbReference type="ChEBI" id="CHEBI:57692"/>
    </ligand>
</feature>
<accession>A0A439CYK6</accession>
<protein>
    <recommendedName>
        <fullName evidence="14">NADH-cytochrome b5 reductase</fullName>
    </recommendedName>
</protein>
<comment type="caution">
    <text evidence="12">The sequence shown here is derived from an EMBL/GenBank/DDBJ whole genome shotgun (WGS) entry which is preliminary data.</text>
</comment>
<evidence type="ECO:0000256" key="4">
    <source>
        <dbReference type="ARBA" id="ARBA00022630"/>
    </source>
</evidence>
<keyword evidence="13" id="KW-1185">Reference proteome</keyword>
<dbReference type="InterPro" id="IPR001433">
    <property type="entry name" value="OxRdtase_FAD/NAD-bd"/>
</dbReference>
<dbReference type="InterPro" id="IPR001709">
    <property type="entry name" value="Flavoprot_Pyr_Nucl_cyt_Rdtase"/>
</dbReference>
<dbReference type="InterPro" id="IPR001834">
    <property type="entry name" value="CBR-like"/>
</dbReference>
<dbReference type="SUPFAM" id="SSF63380">
    <property type="entry name" value="Riboflavin synthase domain-like"/>
    <property type="match status" value="1"/>
</dbReference>
<evidence type="ECO:0008006" key="14">
    <source>
        <dbReference type="Google" id="ProtNLM"/>
    </source>
</evidence>
<feature type="domain" description="Flavoprotein pyridine nucleotide cytochrome reductase-like FAD-binding" evidence="11">
    <location>
        <begin position="88"/>
        <end position="123"/>
    </location>
</feature>
<dbReference type="Gene3D" id="2.40.30.10">
    <property type="entry name" value="Translation factors"/>
    <property type="match status" value="1"/>
</dbReference>
<dbReference type="Gene3D" id="3.40.50.80">
    <property type="entry name" value="Nucleotide-binding domain of ferredoxin-NADP reductase (FNR) module"/>
    <property type="match status" value="1"/>
</dbReference>
<proteinExistence type="inferred from homology"/>
<dbReference type="EMBL" id="RYZI01000272">
    <property type="protein sequence ID" value="RWA07240.1"/>
    <property type="molecule type" value="Genomic_DNA"/>
</dbReference>
<dbReference type="Pfam" id="PF00175">
    <property type="entry name" value="NAD_binding_1"/>
    <property type="match status" value="1"/>
</dbReference>
<comment type="similarity">
    <text evidence="3">Belongs to the flavoprotein pyridine nucleotide cytochrome reductase family.</text>
</comment>
<feature type="binding site" evidence="9">
    <location>
        <position position="105"/>
    </location>
    <ligand>
        <name>FAD</name>
        <dbReference type="ChEBI" id="CHEBI:57692"/>
    </ligand>
</feature>
<keyword evidence="6" id="KW-0560">Oxidoreductase</keyword>
<dbReference type="AlphaFoldDB" id="A0A439CYK6"/>
<sequence>MAANAIFTGRLPSVLGSVALAGIGIGVYSRYMNIAHADSGAPLKAFGAGPAFLSLQLESSEVVNHNTKKLRFALPTDQHVSGLPLTYETGVLELMVKKYPNGKQSTHLHSLQPGDYLRFVTPIPGYKWTPNKHTDITLIAGGAGITPMYQLIQGILSNPEEKTRITLVFGVNTDADVLLKSEFEDFERRFPNRFKAVYTVSNPVPGSPYPKGYVTKELLSKVVTATPGTENTKVFVCGPPAMENALVGSRKQPGILGELGYTKDQIYIF</sequence>
<evidence type="ECO:0000256" key="6">
    <source>
        <dbReference type="ARBA" id="ARBA00023002"/>
    </source>
</evidence>
<evidence type="ECO:0000256" key="5">
    <source>
        <dbReference type="ARBA" id="ARBA00022827"/>
    </source>
</evidence>
<dbReference type="PRINTS" id="PR00371">
    <property type="entry name" value="FPNCR"/>
</dbReference>
<dbReference type="GO" id="GO:0006696">
    <property type="term" value="P:ergosterol biosynthetic process"/>
    <property type="evidence" value="ECO:0007669"/>
    <property type="project" value="TreeGrafter"/>
</dbReference>
<evidence type="ECO:0000313" key="13">
    <source>
        <dbReference type="Proteomes" id="UP000286045"/>
    </source>
</evidence>
<reference evidence="12 13" key="1">
    <citation type="submission" date="2018-12" db="EMBL/GenBank/DDBJ databases">
        <title>Draft genome sequence of Xylaria grammica IHI A82.</title>
        <authorList>
            <person name="Buettner E."/>
            <person name="Kellner H."/>
        </authorList>
    </citation>
    <scope>NUCLEOTIDE SEQUENCE [LARGE SCALE GENOMIC DNA]</scope>
    <source>
        <strain evidence="12 13">IHI A82</strain>
    </source>
</reference>
<dbReference type="FunFam" id="3.40.50.80:FF:000009">
    <property type="entry name" value="NADH-cytochrome b5 reductase"/>
    <property type="match status" value="1"/>
</dbReference>
<dbReference type="InterPro" id="IPR008333">
    <property type="entry name" value="Cbr1-like_FAD-bd_dom"/>
</dbReference>
<evidence type="ECO:0000259" key="10">
    <source>
        <dbReference type="Pfam" id="PF00175"/>
    </source>
</evidence>
<keyword evidence="7" id="KW-0520">NAD</keyword>
<evidence type="ECO:0000256" key="1">
    <source>
        <dbReference type="ARBA" id="ARBA00001974"/>
    </source>
</evidence>
<dbReference type="InterPro" id="IPR017938">
    <property type="entry name" value="Riboflavin_synthase-like_b-brl"/>
</dbReference>
<dbReference type="GO" id="GO:0004128">
    <property type="term" value="F:cytochrome-b5 reductase activity, acting on NAD(P)H"/>
    <property type="evidence" value="ECO:0007669"/>
    <property type="project" value="TreeGrafter"/>
</dbReference>
<gene>
    <name evidence="12" type="ORF">EKO27_g7863</name>
</gene>
<dbReference type="PANTHER" id="PTHR19370:SF101">
    <property type="entry name" value="NADH-CYTOCHROME B5 REDUCTASE"/>
    <property type="match status" value="1"/>
</dbReference>
<feature type="binding site" evidence="9">
    <location>
        <position position="146"/>
    </location>
    <ligand>
        <name>FAD</name>
        <dbReference type="ChEBI" id="CHEBI:57692"/>
    </ligand>
</feature>
<evidence type="ECO:0000313" key="12">
    <source>
        <dbReference type="EMBL" id="RWA07240.1"/>
    </source>
</evidence>
<feature type="domain" description="Oxidoreductase FAD/NAD(P)-binding" evidence="10">
    <location>
        <begin position="138"/>
        <end position="245"/>
    </location>
</feature>
<keyword evidence="5 9" id="KW-0274">FAD</keyword>
<evidence type="ECO:0000256" key="3">
    <source>
        <dbReference type="ARBA" id="ARBA00006105"/>
    </source>
</evidence>
<dbReference type="GO" id="GO:0005741">
    <property type="term" value="C:mitochondrial outer membrane"/>
    <property type="evidence" value="ECO:0007669"/>
    <property type="project" value="UniProtKB-SubCell"/>
</dbReference>
<evidence type="ECO:0000256" key="9">
    <source>
        <dbReference type="PIRSR" id="PIRSR601834-1"/>
    </source>
</evidence>
<comment type="subcellular location">
    <subcellularLocation>
        <location evidence="2">Mitochondrion outer membrane</location>
        <topology evidence="2">Single-pass membrane protein</topology>
    </subcellularLocation>
</comment>
<keyword evidence="8" id="KW-0472">Membrane</keyword>
<dbReference type="InterPro" id="IPR039261">
    <property type="entry name" value="FNR_nucleotide-bd"/>
</dbReference>